<comment type="caution">
    <text evidence="1">The sequence shown here is derived from an EMBL/GenBank/DDBJ whole genome shotgun (WGS) entry which is preliminary data.</text>
</comment>
<dbReference type="SUPFAM" id="SSF160631">
    <property type="entry name" value="SMI1/KNR4-like"/>
    <property type="match status" value="1"/>
</dbReference>
<dbReference type="InterPro" id="IPR037883">
    <property type="entry name" value="Knr4/Smi1-like_sf"/>
</dbReference>
<reference evidence="1 2" key="1">
    <citation type="submission" date="2019-02" db="EMBL/GenBank/DDBJ databases">
        <title>Pedobacter sp. RP-3-8 sp. nov., isolated from Arctic soil.</title>
        <authorList>
            <person name="Dahal R.H."/>
        </authorList>
    </citation>
    <scope>NUCLEOTIDE SEQUENCE [LARGE SCALE GENOMIC DNA]</scope>
    <source>
        <strain evidence="1 2">RP-3-8</strain>
    </source>
</reference>
<dbReference type="Proteomes" id="UP000291117">
    <property type="component" value="Unassembled WGS sequence"/>
</dbReference>
<protein>
    <recommendedName>
        <fullName evidence="3">SMI1/KNR4 family protein</fullName>
    </recommendedName>
</protein>
<organism evidence="1 2">
    <name type="scientific">Pedobacter hiemivivus</name>
    <dbReference type="NCBI Taxonomy" id="2530454"/>
    <lineage>
        <taxon>Bacteria</taxon>
        <taxon>Pseudomonadati</taxon>
        <taxon>Bacteroidota</taxon>
        <taxon>Sphingobacteriia</taxon>
        <taxon>Sphingobacteriales</taxon>
        <taxon>Sphingobacteriaceae</taxon>
        <taxon>Pedobacter</taxon>
    </lineage>
</organism>
<evidence type="ECO:0000313" key="2">
    <source>
        <dbReference type="Proteomes" id="UP000291117"/>
    </source>
</evidence>
<accession>A0A4R0NGJ1</accession>
<proteinExistence type="predicted"/>
<keyword evidence="2" id="KW-1185">Reference proteome</keyword>
<evidence type="ECO:0008006" key="3">
    <source>
        <dbReference type="Google" id="ProtNLM"/>
    </source>
</evidence>
<dbReference type="Gene3D" id="3.40.1580.10">
    <property type="entry name" value="SMI1/KNR4-like"/>
    <property type="match status" value="1"/>
</dbReference>
<evidence type="ECO:0000313" key="1">
    <source>
        <dbReference type="EMBL" id="TCC99679.1"/>
    </source>
</evidence>
<dbReference type="EMBL" id="SJSM01000001">
    <property type="protein sequence ID" value="TCC99679.1"/>
    <property type="molecule type" value="Genomic_DNA"/>
</dbReference>
<dbReference type="OrthoDB" id="8610791at2"/>
<dbReference type="RefSeq" id="WP_131607121.1">
    <property type="nucleotide sequence ID" value="NZ_SJSM01000001.1"/>
</dbReference>
<sequence length="174" mass="20356">MKLRKTENFKETGDLSFLEDYKFENGNSFPASYKKFVHEYGYGLLCQLYLIYIPMGNYSDSWMIKSKELKSTLLEIIDNDWYLTLEPDGYIDLIKRAIPFGKSENGDILFWDDSSYKNNELNIFITNVKGAGVFFMGNTLFDLIENMIVQTKFKDSLFFSNYPLEPVFKAIKKN</sequence>
<name>A0A4R0NGJ1_9SPHI</name>
<dbReference type="AlphaFoldDB" id="A0A4R0NGJ1"/>
<gene>
    <name evidence="1" type="ORF">EZ444_03135</name>
</gene>